<keyword evidence="1" id="KW-0472">Membrane</keyword>
<dbReference type="RefSeq" id="WP_075083818.1">
    <property type="nucleotide sequence ID" value="NZ_CP042912.1"/>
</dbReference>
<dbReference type="Proteomes" id="UP000322214">
    <property type="component" value="Chromosome"/>
</dbReference>
<organism evidence="2 3">
    <name type="scientific">Mariniblastus fucicola</name>
    <dbReference type="NCBI Taxonomy" id="980251"/>
    <lineage>
        <taxon>Bacteria</taxon>
        <taxon>Pseudomonadati</taxon>
        <taxon>Planctomycetota</taxon>
        <taxon>Planctomycetia</taxon>
        <taxon>Pirellulales</taxon>
        <taxon>Pirellulaceae</taxon>
        <taxon>Mariniblastus</taxon>
    </lineage>
</organism>
<feature type="transmembrane region" description="Helical" evidence="1">
    <location>
        <begin position="154"/>
        <end position="179"/>
    </location>
</feature>
<name>A0A5B9PDY4_9BACT</name>
<dbReference type="EMBL" id="CP042912">
    <property type="protein sequence ID" value="QEG24618.1"/>
    <property type="molecule type" value="Genomic_DNA"/>
</dbReference>
<sequence>MAARYAYECPECHSTIELSTTQAGQQLTCAGCSAVITAPKLGVIKGLPAVGGQSATPARQGRAPKSGSPLKSWLFTGGLLLAVLGGIAGSAAQYRANEFRVDIDFDAAVAKEMDLIDSHSPAEIYGIAVESTKDSFALEYSEVPYRTSNIKSGIIQWVAWTCFGVAGVGLLMLLGSFFVKNQ</sequence>
<evidence type="ECO:0000313" key="3">
    <source>
        <dbReference type="Proteomes" id="UP000322214"/>
    </source>
</evidence>
<keyword evidence="3" id="KW-1185">Reference proteome</keyword>
<keyword evidence="1" id="KW-1133">Transmembrane helix</keyword>
<dbReference type="KEGG" id="mff:MFFC18_45390"/>
<proteinExistence type="predicted"/>
<dbReference type="AlphaFoldDB" id="A0A5B9PDY4"/>
<evidence type="ECO:0000313" key="2">
    <source>
        <dbReference type="EMBL" id="QEG24618.1"/>
    </source>
</evidence>
<accession>A0A5B9PDY4</accession>
<evidence type="ECO:0000256" key="1">
    <source>
        <dbReference type="SAM" id="Phobius"/>
    </source>
</evidence>
<reference evidence="2 3" key="1">
    <citation type="submission" date="2019-08" db="EMBL/GenBank/DDBJ databases">
        <title>Deep-cultivation of Planctomycetes and their phenomic and genomic characterization uncovers novel biology.</title>
        <authorList>
            <person name="Wiegand S."/>
            <person name="Jogler M."/>
            <person name="Boedeker C."/>
            <person name="Pinto D."/>
            <person name="Vollmers J."/>
            <person name="Rivas-Marin E."/>
            <person name="Kohn T."/>
            <person name="Peeters S.H."/>
            <person name="Heuer A."/>
            <person name="Rast P."/>
            <person name="Oberbeckmann S."/>
            <person name="Bunk B."/>
            <person name="Jeske O."/>
            <person name="Meyerdierks A."/>
            <person name="Storesund J.E."/>
            <person name="Kallscheuer N."/>
            <person name="Luecker S."/>
            <person name="Lage O.M."/>
            <person name="Pohl T."/>
            <person name="Merkel B.J."/>
            <person name="Hornburger P."/>
            <person name="Mueller R.-W."/>
            <person name="Bruemmer F."/>
            <person name="Labrenz M."/>
            <person name="Spormann A.M."/>
            <person name="Op den Camp H."/>
            <person name="Overmann J."/>
            <person name="Amann R."/>
            <person name="Jetten M.S.M."/>
            <person name="Mascher T."/>
            <person name="Medema M.H."/>
            <person name="Devos D.P."/>
            <person name="Kaster A.-K."/>
            <person name="Ovreas L."/>
            <person name="Rohde M."/>
            <person name="Galperin M.Y."/>
            <person name="Jogler C."/>
        </authorList>
    </citation>
    <scope>NUCLEOTIDE SEQUENCE [LARGE SCALE GENOMIC DNA]</scope>
    <source>
        <strain evidence="2 3">FC18</strain>
    </source>
</reference>
<keyword evidence="1" id="KW-0812">Transmembrane</keyword>
<feature type="transmembrane region" description="Helical" evidence="1">
    <location>
        <begin position="72"/>
        <end position="92"/>
    </location>
</feature>
<protein>
    <submittedName>
        <fullName evidence="2">Uncharacterized protein</fullName>
    </submittedName>
</protein>
<gene>
    <name evidence="2" type="ORF">MFFC18_45390</name>
</gene>